<sequence length="452" mass="49318">MDTRLSETAPAGDVISQAVLITDDPLFLDLSSLSDDNNPLHIAVMAGQVEFVREILRQKPELAWDRNRDGFTPLHIASAKGDVVMAKEILLKLGDRACLLKGKEGRIPLHYAATKGRVQVMEELLSAWPDSVEEVTARGETAAHLAAKNCQFDAFLVLVEHLKGLNKEAVLNWKDSQGNTVLHIAAAREDYAASKFFLNVIKSMVSGFMDEGLIQVNALNDVGLTALDMLFLPAKEARDMEIVDILMKYGAARATGSRETRSDTALPPAQSDDHGGQELGSLDEASVGLKLFEYFKFDKDRDSPGEVRSALLVIAALIVTATYSAALQPPGGLWQDNSGSHRAGSSVLGTSKPTAYLIFLVSNSFGFCVSAQMLEVLTAGFPMKMELRTALFALGFSYSTMVVNVSPNTFIQFFYVGISIVMPILVWIMACRYKVLKTICSFRLLNNGATVR</sequence>
<comment type="caution">
    <text evidence="1">The sequence shown here is derived from an EMBL/GenBank/DDBJ whole genome shotgun (WGS) entry which is preliminary data.</text>
</comment>
<accession>A0ACB9KZ79</accession>
<reference evidence="2" key="1">
    <citation type="journal article" date="2023" name="Front. Plant Sci.">
        <title>Chromosomal-level genome assembly of Melastoma candidum provides insights into trichome evolution.</title>
        <authorList>
            <person name="Zhong Y."/>
            <person name="Wu W."/>
            <person name="Sun C."/>
            <person name="Zou P."/>
            <person name="Liu Y."/>
            <person name="Dai S."/>
            <person name="Zhou R."/>
        </authorList>
    </citation>
    <scope>NUCLEOTIDE SEQUENCE [LARGE SCALE GENOMIC DNA]</scope>
</reference>
<dbReference type="Proteomes" id="UP001057402">
    <property type="component" value="Chromosome 12"/>
</dbReference>
<evidence type="ECO:0000313" key="2">
    <source>
        <dbReference type="Proteomes" id="UP001057402"/>
    </source>
</evidence>
<organism evidence="1 2">
    <name type="scientific">Melastoma candidum</name>
    <dbReference type="NCBI Taxonomy" id="119954"/>
    <lineage>
        <taxon>Eukaryota</taxon>
        <taxon>Viridiplantae</taxon>
        <taxon>Streptophyta</taxon>
        <taxon>Embryophyta</taxon>
        <taxon>Tracheophyta</taxon>
        <taxon>Spermatophyta</taxon>
        <taxon>Magnoliopsida</taxon>
        <taxon>eudicotyledons</taxon>
        <taxon>Gunneridae</taxon>
        <taxon>Pentapetalae</taxon>
        <taxon>rosids</taxon>
        <taxon>malvids</taxon>
        <taxon>Myrtales</taxon>
        <taxon>Melastomataceae</taxon>
        <taxon>Melastomatoideae</taxon>
        <taxon>Melastomateae</taxon>
        <taxon>Melastoma</taxon>
    </lineage>
</organism>
<proteinExistence type="predicted"/>
<gene>
    <name evidence="1" type="ORF">MLD38_038540</name>
</gene>
<protein>
    <submittedName>
        <fullName evidence="1">Uncharacterized protein</fullName>
    </submittedName>
</protein>
<evidence type="ECO:0000313" key="1">
    <source>
        <dbReference type="EMBL" id="KAI4302839.1"/>
    </source>
</evidence>
<dbReference type="EMBL" id="CM042891">
    <property type="protein sequence ID" value="KAI4302839.1"/>
    <property type="molecule type" value="Genomic_DNA"/>
</dbReference>
<name>A0ACB9KZ79_9MYRT</name>
<keyword evidence="2" id="KW-1185">Reference proteome</keyword>